<dbReference type="NCBIfam" id="NF040786">
    <property type="entry name" value="LysR_Sec_metab"/>
    <property type="match status" value="1"/>
</dbReference>
<dbReference type="Pfam" id="PF03466">
    <property type="entry name" value="LysR_substrate"/>
    <property type="match status" value="1"/>
</dbReference>
<dbReference type="InterPro" id="IPR005119">
    <property type="entry name" value="LysR_subst-bd"/>
</dbReference>
<evidence type="ECO:0000256" key="4">
    <source>
        <dbReference type="ARBA" id="ARBA00023163"/>
    </source>
</evidence>
<dbReference type="AlphaFoldDB" id="A0A8J6QS33"/>
<dbReference type="PROSITE" id="PS50931">
    <property type="entry name" value="HTH_LYSR"/>
    <property type="match status" value="1"/>
</dbReference>
<feature type="domain" description="HTH lysR-type" evidence="5">
    <location>
        <begin position="1"/>
        <end position="58"/>
    </location>
</feature>
<evidence type="ECO:0000259" key="5">
    <source>
        <dbReference type="PROSITE" id="PS50931"/>
    </source>
</evidence>
<evidence type="ECO:0000313" key="7">
    <source>
        <dbReference type="Proteomes" id="UP000632828"/>
    </source>
</evidence>
<dbReference type="PANTHER" id="PTHR30126:SF91">
    <property type="entry name" value="LYSR FAMILY TRANSCRIPTIONAL REGULATOR"/>
    <property type="match status" value="1"/>
</dbReference>
<keyword evidence="2" id="KW-0805">Transcription regulation</keyword>
<gene>
    <name evidence="6" type="ORF">ICT70_07560</name>
</gene>
<dbReference type="Pfam" id="PF00126">
    <property type="entry name" value="HTH_1"/>
    <property type="match status" value="1"/>
</dbReference>
<comment type="caution">
    <text evidence="6">The sequence shown here is derived from an EMBL/GenBank/DDBJ whole genome shotgun (WGS) entry which is preliminary data.</text>
</comment>
<dbReference type="SUPFAM" id="SSF53850">
    <property type="entry name" value="Periplasmic binding protein-like II"/>
    <property type="match status" value="1"/>
</dbReference>
<dbReference type="GO" id="GO:0003700">
    <property type="term" value="F:DNA-binding transcription factor activity"/>
    <property type="evidence" value="ECO:0007669"/>
    <property type="project" value="InterPro"/>
</dbReference>
<dbReference type="Gene3D" id="1.10.10.10">
    <property type="entry name" value="Winged helix-like DNA-binding domain superfamily/Winged helix DNA-binding domain"/>
    <property type="match status" value="1"/>
</dbReference>
<evidence type="ECO:0000256" key="3">
    <source>
        <dbReference type="ARBA" id="ARBA00023125"/>
    </source>
</evidence>
<evidence type="ECO:0000313" key="6">
    <source>
        <dbReference type="EMBL" id="MBD1400525.1"/>
    </source>
</evidence>
<sequence length="300" mass="32903">MTLRQLELFVAVAETGSFSRGGELLSLTQSTVSQHIAALEEEFGTRLLDRISKGVILTAGGKVFLHQARMILAEVDLLKQAMNRFHGIDHAHLELGASNIPANYLVPRLLPLLQKHYPGISMTVGMGDTQQVLDDIRTQRVELGLVGGRIENNLYRYTPIMSDELILIAGADHPLCEVGTISLDQVFELELVVREDGSGTWQSLKNALIKAGCDPQSLHVLARLGSNEAVRRTVAAGYGCAFVSDLSARESIQRGELRRIEVDGLRIVRQLWLAEMAERTISPAAQAVKQLVLETFGNGE</sequence>
<dbReference type="SUPFAM" id="SSF46785">
    <property type="entry name" value="Winged helix' DNA-binding domain"/>
    <property type="match status" value="1"/>
</dbReference>
<dbReference type="InterPro" id="IPR047788">
    <property type="entry name" value="LysR-like_Sec_metab"/>
</dbReference>
<dbReference type="GO" id="GO:0000976">
    <property type="term" value="F:transcription cis-regulatory region binding"/>
    <property type="evidence" value="ECO:0007669"/>
    <property type="project" value="TreeGrafter"/>
</dbReference>
<dbReference type="FunFam" id="1.10.10.10:FF:000001">
    <property type="entry name" value="LysR family transcriptional regulator"/>
    <property type="match status" value="1"/>
</dbReference>
<comment type="similarity">
    <text evidence="1">Belongs to the LysR transcriptional regulatory family.</text>
</comment>
<name>A0A8J6QS33_9BACT</name>
<dbReference type="Gene3D" id="3.40.190.10">
    <property type="entry name" value="Periplasmic binding protein-like II"/>
    <property type="match status" value="2"/>
</dbReference>
<dbReference type="Proteomes" id="UP000632828">
    <property type="component" value="Unassembled WGS sequence"/>
</dbReference>
<organism evidence="6 7">
    <name type="scientific">Pelovirga terrestris</name>
    <dbReference type="NCBI Taxonomy" id="2771352"/>
    <lineage>
        <taxon>Bacteria</taxon>
        <taxon>Pseudomonadati</taxon>
        <taxon>Thermodesulfobacteriota</taxon>
        <taxon>Desulfuromonadia</taxon>
        <taxon>Geobacterales</taxon>
        <taxon>Geobacteraceae</taxon>
        <taxon>Pelovirga</taxon>
    </lineage>
</organism>
<accession>A0A8J6QS33</accession>
<dbReference type="InterPro" id="IPR036388">
    <property type="entry name" value="WH-like_DNA-bd_sf"/>
</dbReference>
<dbReference type="InterPro" id="IPR036390">
    <property type="entry name" value="WH_DNA-bd_sf"/>
</dbReference>
<dbReference type="EMBL" id="JACWUN010000007">
    <property type="protein sequence ID" value="MBD1400525.1"/>
    <property type="molecule type" value="Genomic_DNA"/>
</dbReference>
<reference evidence="6" key="1">
    <citation type="submission" date="2020-09" db="EMBL/GenBank/DDBJ databases">
        <title>Pelobacter alkaliphilus sp. nov., a novel anaerobic arsenate-reducing bacterium from terrestrial mud volcano.</title>
        <authorList>
            <person name="Khomyakova M.A."/>
            <person name="Merkel A.Y."/>
            <person name="Slobodkin A.I."/>
        </authorList>
    </citation>
    <scope>NUCLEOTIDE SEQUENCE</scope>
    <source>
        <strain evidence="6">M08fum</strain>
    </source>
</reference>
<dbReference type="PRINTS" id="PR00039">
    <property type="entry name" value="HTHLYSR"/>
</dbReference>
<keyword evidence="4" id="KW-0804">Transcription</keyword>
<keyword evidence="7" id="KW-1185">Reference proteome</keyword>
<dbReference type="RefSeq" id="WP_191155127.1">
    <property type="nucleotide sequence ID" value="NZ_JACWUN010000007.1"/>
</dbReference>
<proteinExistence type="inferred from homology"/>
<keyword evidence="3" id="KW-0238">DNA-binding</keyword>
<evidence type="ECO:0000256" key="1">
    <source>
        <dbReference type="ARBA" id="ARBA00009437"/>
    </source>
</evidence>
<dbReference type="PANTHER" id="PTHR30126">
    <property type="entry name" value="HTH-TYPE TRANSCRIPTIONAL REGULATOR"/>
    <property type="match status" value="1"/>
</dbReference>
<protein>
    <submittedName>
        <fullName evidence="6">LysR family transcriptional regulator</fullName>
    </submittedName>
</protein>
<dbReference type="InterPro" id="IPR000847">
    <property type="entry name" value="LysR_HTH_N"/>
</dbReference>
<evidence type="ECO:0000256" key="2">
    <source>
        <dbReference type="ARBA" id="ARBA00023015"/>
    </source>
</evidence>